<accession>F0WQA8</accession>
<feature type="region of interest" description="Disordered" evidence="1">
    <location>
        <begin position="76"/>
        <end position="95"/>
    </location>
</feature>
<evidence type="ECO:0000256" key="1">
    <source>
        <dbReference type="SAM" id="MobiDB-lite"/>
    </source>
</evidence>
<reference evidence="2" key="1">
    <citation type="journal article" date="2011" name="PLoS Biol.">
        <title>Gene gain and loss during evolution of obligate parasitism in the white rust pathogen of Arabidopsis thaliana.</title>
        <authorList>
            <person name="Kemen E."/>
            <person name="Gardiner A."/>
            <person name="Schultz-Larsen T."/>
            <person name="Kemen A.C."/>
            <person name="Balmuth A.L."/>
            <person name="Robert-Seilaniantz A."/>
            <person name="Bailey K."/>
            <person name="Holub E."/>
            <person name="Studholme D.J."/>
            <person name="Maclean D."/>
            <person name="Jones J.D."/>
        </authorList>
    </citation>
    <scope>NUCLEOTIDE SEQUENCE</scope>
</reference>
<proteinExistence type="predicted"/>
<dbReference type="AlphaFoldDB" id="F0WQA8"/>
<sequence>MLQSSVTVHLRERAESEDSYEQIPIEEMVSTYNIDDEWEGIQYLRPKSTSVSEKTTKEMTPDQKARKELIEFYRQRARQSASAGKQCGTPSLERT</sequence>
<evidence type="ECO:0000313" key="2">
    <source>
        <dbReference type="EMBL" id="CCA23516.1"/>
    </source>
</evidence>
<dbReference type="EMBL" id="FR824242">
    <property type="protein sequence ID" value="CCA23516.1"/>
    <property type="molecule type" value="Genomic_DNA"/>
</dbReference>
<reference evidence="2" key="2">
    <citation type="submission" date="2011-02" db="EMBL/GenBank/DDBJ databases">
        <authorList>
            <person name="MacLean D."/>
        </authorList>
    </citation>
    <scope>NUCLEOTIDE SEQUENCE</scope>
</reference>
<name>F0WQA8_9STRA</name>
<gene>
    <name evidence="2" type="primary">AlNc14C197G8589</name>
    <name evidence="2" type="ORF">ALNC14_096600</name>
</gene>
<protein>
    <submittedName>
        <fullName evidence="2">AlNc14C197G8589 protein</fullName>
    </submittedName>
</protein>
<dbReference type="HOGENOM" id="CLU_2377138_0_0_1"/>
<organism evidence="2">
    <name type="scientific">Albugo laibachii Nc14</name>
    <dbReference type="NCBI Taxonomy" id="890382"/>
    <lineage>
        <taxon>Eukaryota</taxon>
        <taxon>Sar</taxon>
        <taxon>Stramenopiles</taxon>
        <taxon>Oomycota</taxon>
        <taxon>Peronosporomycetes</taxon>
        <taxon>Albuginales</taxon>
        <taxon>Albuginaceae</taxon>
        <taxon>Albugo</taxon>
    </lineage>
</organism>